<dbReference type="Proteomes" id="UP001383192">
    <property type="component" value="Unassembled WGS sequence"/>
</dbReference>
<dbReference type="AlphaFoldDB" id="A0AAW0CNZ6"/>
<keyword evidence="5" id="KW-1185">Reference proteome</keyword>
<dbReference type="InterPro" id="IPR013078">
    <property type="entry name" value="His_Pase_superF_clade-1"/>
</dbReference>
<sequence length="250" mass="27188">MPQARIYIIRHGETHENRAGIMQGHLDTSLNDDGIAQALVAATAMEKVPLTEAFSSDLKRAADTAKMILELHPGVQLCKKKEFRERNLGQLQGKLLSEKQAFLASLPGGVDPTAEQPDAFIDRTLKAWDEYIVPVVSKPVPTTALVNGVQDKEFTATETQPKRHEVLVVSHGGFIGTLVKNLLLTKRITPVKELTSWSWKCFNVSITTIELDENGKGRLLKYADISHLGAASGKVAQIVADVEAGDAGNA</sequence>
<evidence type="ECO:0000256" key="2">
    <source>
        <dbReference type="PIRSR" id="PIRSR613078-1"/>
    </source>
</evidence>
<dbReference type="InterPro" id="IPR001345">
    <property type="entry name" value="PG/BPGM_mutase_AS"/>
</dbReference>
<protein>
    <recommendedName>
        <fullName evidence="6">Phosphoglycerate mutase</fullName>
    </recommendedName>
</protein>
<evidence type="ECO:0000313" key="4">
    <source>
        <dbReference type="EMBL" id="KAK7040824.1"/>
    </source>
</evidence>
<dbReference type="GO" id="GO:0043456">
    <property type="term" value="P:regulation of pentose-phosphate shunt"/>
    <property type="evidence" value="ECO:0007669"/>
    <property type="project" value="TreeGrafter"/>
</dbReference>
<dbReference type="GO" id="GO:0045820">
    <property type="term" value="P:negative regulation of glycolytic process"/>
    <property type="evidence" value="ECO:0007669"/>
    <property type="project" value="TreeGrafter"/>
</dbReference>
<keyword evidence="1" id="KW-0378">Hydrolase</keyword>
<evidence type="ECO:0000256" key="1">
    <source>
        <dbReference type="ARBA" id="ARBA00022801"/>
    </source>
</evidence>
<dbReference type="GO" id="GO:0004331">
    <property type="term" value="F:fructose-2,6-bisphosphate 2-phosphatase activity"/>
    <property type="evidence" value="ECO:0007669"/>
    <property type="project" value="TreeGrafter"/>
</dbReference>
<accession>A0AAW0CNZ6</accession>
<evidence type="ECO:0008006" key="6">
    <source>
        <dbReference type="Google" id="ProtNLM"/>
    </source>
</evidence>
<dbReference type="PANTHER" id="PTHR46517:SF1">
    <property type="entry name" value="FRUCTOSE-2,6-BISPHOSPHATASE TIGAR"/>
    <property type="match status" value="1"/>
</dbReference>
<dbReference type="PANTHER" id="PTHR46517">
    <property type="entry name" value="FRUCTOSE-2,6-BISPHOSPHATASE TIGAR"/>
    <property type="match status" value="1"/>
</dbReference>
<gene>
    <name evidence="4" type="ORF">VNI00_009420</name>
</gene>
<evidence type="ECO:0000313" key="5">
    <source>
        <dbReference type="Proteomes" id="UP001383192"/>
    </source>
</evidence>
<proteinExistence type="predicted"/>
<dbReference type="SUPFAM" id="SSF53254">
    <property type="entry name" value="Phosphoglycerate mutase-like"/>
    <property type="match status" value="1"/>
</dbReference>
<feature type="binding site" evidence="3">
    <location>
        <begin position="10"/>
        <end position="17"/>
    </location>
    <ligand>
        <name>substrate</name>
    </ligand>
</feature>
<feature type="active site" description="Tele-phosphohistidine intermediate" evidence="2">
    <location>
        <position position="11"/>
    </location>
</feature>
<dbReference type="CDD" id="cd07067">
    <property type="entry name" value="HP_PGM_like"/>
    <property type="match status" value="1"/>
</dbReference>
<feature type="active site" description="Proton donor/acceptor" evidence="2">
    <location>
        <position position="85"/>
    </location>
</feature>
<dbReference type="SMART" id="SM00855">
    <property type="entry name" value="PGAM"/>
    <property type="match status" value="1"/>
</dbReference>
<reference evidence="4 5" key="1">
    <citation type="submission" date="2024-01" db="EMBL/GenBank/DDBJ databases">
        <title>A draft genome for a cacao thread blight-causing isolate of Paramarasmius palmivorus.</title>
        <authorList>
            <person name="Baruah I.K."/>
            <person name="Bukari Y."/>
            <person name="Amoako-Attah I."/>
            <person name="Meinhardt L.W."/>
            <person name="Bailey B.A."/>
            <person name="Cohen S.P."/>
        </authorList>
    </citation>
    <scope>NUCLEOTIDE SEQUENCE [LARGE SCALE GENOMIC DNA]</scope>
    <source>
        <strain evidence="4 5">GH-12</strain>
    </source>
</reference>
<dbReference type="InterPro" id="IPR029033">
    <property type="entry name" value="His_PPase_superfam"/>
</dbReference>
<dbReference type="Pfam" id="PF00300">
    <property type="entry name" value="His_Phos_1"/>
    <property type="match status" value="1"/>
</dbReference>
<feature type="binding site" evidence="3">
    <location>
        <position position="60"/>
    </location>
    <ligand>
        <name>substrate</name>
    </ligand>
</feature>
<name>A0AAW0CNZ6_9AGAR</name>
<evidence type="ECO:0000256" key="3">
    <source>
        <dbReference type="PIRSR" id="PIRSR613078-2"/>
    </source>
</evidence>
<dbReference type="PROSITE" id="PS00175">
    <property type="entry name" value="PG_MUTASE"/>
    <property type="match status" value="1"/>
</dbReference>
<dbReference type="EMBL" id="JAYKXP010000035">
    <property type="protein sequence ID" value="KAK7040824.1"/>
    <property type="molecule type" value="Genomic_DNA"/>
</dbReference>
<organism evidence="4 5">
    <name type="scientific">Paramarasmius palmivorus</name>
    <dbReference type="NCBI Taxonomy" id="297713"/>
    <lineage>
        <taxon>Eukaryota</taxon>
        <taxon>Fungi</taxon>
        <taxon>Dikarya</taxon>
        <taxon>Basidiomycota</taxon>
        <taxon>Agaricomycotina</taxon>
        <taxon>Agaricomycetes</taxon>
        <taxon>Agaricomycetidae</taxon>
        <taxon>Agaricales</taxon>
        <taxon>Marasmiineae</taxon>
        <taxon>Marasmiaceae</taxon>
        <taxon>Paramarasmius</taxon>
    </lineage>
</organism>
<dbReference type="InterPro" id="IPR051695">
    <property type="entry name" value="Phosphoglycerate_Mutase"/>
</dbReference>
<dbReference type="GO" id="GO:0005829">
    <property type="term" value="C:cytosol"/>
    <property type="evidence" value="ECO:0007669"/>
    <property type="project" value="TreeGrafter"/>
</dbReference>
<comment type="caution">
    <text evidence="4">The sequence shown here is derived from an EMBL/GenBank/DDBJ whole genome shotgun (WGS) entry which is preliminary data.</text>
</comment>
<dbReference type="Gene3D" id="3.40.50.1240">
    <property type="entry name" value="Phosphoglycerate mutase-like"/>
    <property type="match status" value="1"/>
</dbReference>